<organism evidence="4 5">
    <name type="scientific">Micromonospora musae</name>
    <dbReference type="NCBI Taxonomy" id="1894970"/>
    <lineage>
        <taxon>Bacteria</taxon>
        <taxon>Bacillati</taxon>
        <taxon>Actinomycetota</taxon>
        <taxon>Actinomycetes</taxon>
        <taxon>Micromonosporales</taxon>
        <taxon>Micromonosporaceae</taxon>
        <taxon>Micromonospora</taxon>
    </lineage>
</organism>
<feature type="compositionally biased region" description="Basic and acidic residues" evidence="1">
    <location>
        <begin position="417"/>
        <end position="437"/>
    </location>
</feature>
<dbReference type="InterPro" id="IPR000873">
    <property type="entry name" value="AMP-dep_synth/lig_dom"/>
</dbReference>
<dbReference type="GO" id="GO:0005737">
    <property type="term" value="C:cytoplasm"/>
    <property type="evidence" value="ECO:0007669"/>
    <property type="project" value="TreeGrafter"/>
</dbReference>
<sequence>MIPDALAAQLSARRDAPAVVDPEQTLTYADLDGRSGAVAAHLRQRGVAVGEPVIVHTRLSRWAVVAMLGVLRAGARYVPVDAAFPPARRELMATASGARVTLTEELLASLPPTCSPWRDGPDAYTMFTSGSTGEPKAVTVSRAALSYSTRARLDYYDLPPKRFLLCSSISFDSSVAGIYWTLCSGGTLIIATDRPFDVRALVRAGDAHRPTHTLMVPSLYRLTLRSPMRSLSTVIVAGETCPPGLVDLHYERMPQATLYNEYGPTECTVWSTVHQCAAGEDPVPIGRAIPGTTISIEDGELCVSSPGVVSGAAVYRTGDRVSMGSDGLLRYHGRIDEQLKVGGVRIEPAEIEHALMSHPAVLLAGVAVPYQGVAYVVCAEPVDQRTLRAHLLDRLPAVAVPTVFERVPRLPSLPNGKLDRGALSRNGRPGERHDEPSGHSSADPQNCDRQVTSTSCDSREVRPDGSTHRPDWPHPR</sequence>
<dbReference type="CDD" id="cd05930">
    <property type="entry name" value="A_NRPS"/>
    <property type="match status" value="1"/>
</dbReference>
<dbReference type="Gene3D" id="3.40.50.12780">
    <property type="entry name" value="N-terminal domain of ligase-like"/>
    <property type="match status" value="1"/>
</dbReference>
<dbReference type="GO" id="GO:0031177">
    <property type="term" value="F:phosphopantetheine binding"/>
    <property type="evidence" value="ECO:0007669"/>
    <property type="project" value="TreeGrafter"/>
</dbReference>
<feature type="compositionally biased region" description="Polar residues" evidence="1">
    <location>
        <begin position="438"/>
        <end position="456"/>
    </location>
</feature>
<proteinExistence type="predicted"/>
<evidence type="ECO:0000259" key="2">
    <source>
        <dbReference type="Pfam" id="PF00501"/>
    </source>
</evidence>
<dbReference type="PANTHER" id="PTHR45527">
    <property type="entry name" value="NONRIBOSOMAL PEPTIDE SYNTHETASE"/>
    <property type="match status" value="1"/>
</dbReference>
<name>A0A3A9YID8_9ACTN</name>
<comment type="caution">
    <text evidence="4">The sequence shown here is derived from an EMBL/GenBank/DDBJ whole genome shotgun (WGS) entry which is preliminary data.</text>
</comment>
<dbReference type="Gene3D" id="3.30.300.30">
    <property type="match status" value="1"/>
</dbReference>
<dbReference type="InterPro" id="IPR025110">
    <property type="entry name" value="AMP-bd_C"/>
</dbReference>
<dbReference type="GO" id="GO:0044550">
    <property type="term" value="P:secondary metabolite biosynthetic process"/>
    <property type="evidence" value="ECO:0007669"/>
    <property type="project" value="TreeGrafter"/>
</dbReference>
<reference evidence="4 5" key="1">
    <citation type="submission" date="2018-09" db="EMBL/GenBank/DDBJ databases">
        <title>Micromonospora sp. nov. MS1-9, isolated from a root of Musa sp.</title>
        <authorList>
            <person name="Kuncharoen N."/>
            <person name="Kudo T."/>
            <person name="Ohkuma M."/>
            <person name="Yuki M."/>
            <person name="Tanasupawat S."/>
        </authorList>
    </citation>
    <scope>NUCLEOTIDE SEQUENCE [LARGE SCALE GENOMIC DNA]</scope>
    <source>
        <strain evidence="4 5">MS1-9</strain>
    </source>
</reference>
<evidence type="ECO:0000256" key="1">
    <source>
        <dbReference type="SAM" id="MobiDB-lite"/>
    </source>
</evidence>
<feature type="domain" description="AMP-dependent synthetase/ligase" evidence="2">
    <location>
        <begin position="123"/>
        <end position="311"/>
    </location>
</feature>
<dbReference type="Pfam" id="PF13193">
    <property type="entry name" value="AMP-binding_C"/>
    <property type="match status" value="1"/>
</dbReference>
<accession>A0A3A9YID8</accession>
<feature type="region of interest" description="Disordered" evidence="1">
    <location>
        <begin position="409"/>
        <end position="476"/>
    </location>
</feature>
<feature type="domain" description="AMP-dependent synthetase/ligase" evidence="2">
    <location>
        <begin position="8"/>
        <end position="105"/>
    </location>
</feature>
<dbReference type="Proteomes" id="UP000275865">
    <property type="component" value="Unassembled WGS sequence"/>
</dbReference>
<dbReference type="InterPro" id="IPR042099">
    <property type="entry name" value="ANL_N_sf"/>
</dbReference>
<gene>
    <name evidence="4" type="ORF">D7044_12835</name>
</gene>
<dbReference type="PANTHER" id="PTHR45527:SF1">
    <property type="entry name" value="FATTY ACID SYNTHASE"/>
    <property type="match status" value="1"/>
</dbReference>
<dbReference type="SUPFAM" id="SSF56801">
    <property type="entry name" value="Acetyl-CoA synthetase-like"/>
    <property type="match status" value="1"/>
</dbReference>
<protein>
    <submittedName>
        <fullName evidence="4">Peptide synthetase</fullName>
    </submittedName>
</protein>
<dbReference type="RefSeq" id="WP_120688968.1">
    <property type="nucleotide sequence ID" value="NZ_RAZT01000006.1"/>
</dbReference>
<dbReference type="Pfam" id="PF00501">
    <property type="entry name" value="AMP-binding"/>
    <property type="match status" value="2"/>
</dbReference>
<dbReference type="InterPro" id="IPR045851">
    <property type="entry name" value="AMP-bd_C_sf"/>
</dbReference>
<feature type="domain" description="AMP-binding enzyme C-terminal" evidence="3">
    <location>
        <begin position="350"/>
        <end position="417"/>
    </location>
</feature>
<evidence type="ECO:0000313" key="4">
    <source>
        <dbReference type="EMBL" id="RKN32157.1"/>
    </source>
</evidence>
<evidence type="ECO:0000259" key="3">
    <source>
        <dbReference type="Pfam" id="PF13193"/>
    </source>
</evidence>
<feature type="compositionally biased region" description="Basic and acidic residues" evidence="1">
    <location>
        <begin position="457"/>
        <end position="476"/>
    </location>
</feature>
<evidence type="ECO:0000313" key="5">
    <source>
        <dbReference type="Proteomes" id="UP000275865"/>
    </source>
</evidence>
<dbReference type="AlphaFoldDB" id="A0A3A9YID8"/>
<dbReference type="EMBL" id="RAZT01000006">
    <property type="protein sequence ID" value="RKN32157.1"/>
    <property type="molecule type" value="Genomic_DNA"/>
</dbReference>
<dbReference type="GO" id="GO:0043041">
    <property type="term" value="P:amino acid activation for nonribosomal peptide biosynthetic process"/>
    <property type="evidence" value="ECO:0007669"/>
    <property type="project" value="TreeGrafter"/>
</dbReference>